<sequence>MKAGVALPAPDGVTDELVGRAMYEFGKLGTVMPNPLSGESAIEVFVVPDEMKPAGAPKDLPFVRFVADLMPYVGKQKEH</sequence>
<dbReference type="RefSeq" id="YP_009301867.1">
    <property type="nucleotide sequence ID" value="NC_031238.1"/>
</dbReference>
<gene>
    <name evidence="1" type="ORF">PBI_CATALINA_45</name>
</gene>
<evidence type="ECO:0000313" key="2">
    <source>
        <dbReference type="Proteomes" id="UP000201448"/>
    </source>
</evidence>
<dbReference type="OrthoDB" id="24255at10239"/>
<dbReference type="GeneID" id="29122795"/>
<reference evidence="1 2" key="1">
    <citation type="submission" date="2016-01" db="EMBL/GenBank/DDBJ databases">
        <authorList>
            <person name="Cotto-Rosario A."/>
            <person name="Gomez-Fuentes N."/>
            <person name="Berrios-Ruiz J."/>
            <person name="Caceres-Velazquez C."/>
            <person name="Casiano-Real M."/>
            <person name="Cotto-Berrios I."/>
            <person name="Crespo-Vega V."/>
            <person name="DeJesus-David M."/>
            <person name="DelToro-Sanchez C.J."/>
            <person name="Diaz-Morales C.J."/>
            <person name="Espada-Ramos M."/>
            <person name="Feliciano-Torres M.J."/>
            <person name="Fernandez-Rodriguez P.M."/>
            <person name="Fernandez-Martinez M."/>
            <person name="Figueroa-Concepcion D."/>
            <person name="Figueroa-Bermudez M.L."/>
            <person name="Garcia-Delgado K."/>
            <person name="Nunez-Rodriguez C."/>
            <person name="Quiles-Santiago A.M."/>
            <person name="Rodriguez-Gonzalez A."/>
            <person name="Santiago-Burgos D."/>
            <person name="Solivan-Perez E."/>
            <person name="Torres-Vazquez A."/>
            <person name="Verdejo-Lopez V."/>
            <person name="Vazquez E."/>
            <person name="Rubin M.R."/>
            <person name="Ware V.C."/>
            <person name="Bradley K.W."/>
            <person name="Asai D.J."/>
            <person name="Bowman C.A."/>
            <person name="Russell D.A."/>
            <person name="Pope W.H."/>
            <person name="Jacobs-Sera D."/>
            <person name="Hendrix R.W."/>
            <person name="Hatfull G.F."/>
        </authorList>
    </citation>
    <scope>NUCLEOTIDE SEQUENCE [LARGE SCALE GENOMIC DNA]</scope>
</reference>
<dbReference type="KEGG" id="vg:29122795"/>
<protein>
    <submittedName>
        <fullName evidence="1">Uncharacterized protein</fullName>
    </submittedName>
</protein>
<accession>A0A127KPI5</accession>
<dbReference type="Proteomes" id="UP000201448">
    <property type="component" value="Segment"/>
</dbReference>
<dbReference type="InterPro" id="IPR057901">
    <property type="entry name" value="Gp42"/>
</dbReference>
<evidence type="ECO:0000313" key="1">
    <source>
        <dbReference type="EMBL" id="AMO43812.1"/>
    </source>
</evidence>
<proteinExistence type="predicted"/>
<dbReference type="EMBL" id="KU613353">
    <property type="protein sequence ID" value="AMO43812.1"/>
    <property type="molecule type" value="Genomic_DNA"/>
</dbReference>
<name>A0A127KPI5_9CAUD</name>
<dbReference type="Pfam" id="PF25674">
    <property type="entry name" value="Mycophage_Gp42"/>
    <property type="match status" value="1"/>
</dbReference>
<organism evidence="1 2">
    <name type="scientific">Mycobacterium phage Catalina</name>
    <dbReference type="NCBI Taxonomy" id="1792253"/>
    <lineage>
        <taxon>Viruses</taxon>
        <taxon>Duplodnaviria</taxon>
        <taxon>Heunggongvirae</taxon>
        <taxon>Uroviricota</taxon>
        <taxon>Caudoviricetes</taxon>
        <taxon>Fromanvirus</taxon>
        <taxon>Fromanvirus packman</taxon>
    </lineage>
</organism>